<evidence type="ECO:0000313" key="3">
    <source>
        <dbReference type="Proteomes" id="UP001363622"/>
    </source>
</evidence>
<feature type="domain" description="Ubiquitin-like" evidence="1">
    <location>
        <begin position="1"/>
        <end position="68"/>
    </location>
</feature>
<evidence type="ECO:0000259" key="1">
    <source>
        <dbReference type="Pfam" id="PF22893"/>
    </source>
</evidence>
<proteinExistence type="predicted"/>
<comment type="caution">
    <text evidence="2">The sequence shown here is derived from an EMBL/GenBank/DDBJ whole genome shotgun (WGS) entry which is preliminary data.</text>
</comment>
<name>A0ABR1KZN9_9PEZI</name>
<dbReference type="InterPro" id="IPR054464">
    <property type="entry name" value="ULD_fung"/>
</dbReference>
<protein>
    <recommendedName>
        <fullName evidence="1">Ubiquitin-like domain-containing protein</fullName>
    </recommendedName>
</protein>
<dbReference type="Pfam" id="PF22893">
    <property type="entry name" value="ULD_2"/>
    <property type="match status" value="1"/>
</dbReference>
<organism evidence="2 3">
    <name type="scientific">Phyllosticta citriasiana</name>
    <dbReference type="NCBI Taxonomy" id="595635"/>
    <lineage>
        <taxon>Eukaryota</taxon>
        <taxon>Fungi</taxon>
        <taxon>Dikarya</taxon>
        <taxon>Ascomycota</taxon>
        <taxon>Pezizomycotina</taxon>
        <taxon>Dothideomycetes</taxon>
        <taxon>Dothideomycetes incertae sedis</taxon>
        <taxon>Botryosphaeriales</taxon>
        <taxon>Phyllostictaceae</taxon>
        <taxon>Phyllosticta</taxon>
    </lineage>
</organism>
<dbReference type="EMBL" id="JBBPHU010000001">
    <property type="protein sequence ID" value="KAK7524297.1"/>
    <property type="molecule type" value="Genomic_DNA"/>
</dbReference>
<sequence length="68" mass="7879">IKLRYVDGRTFSCPWNVCKTWNGMEKFIQQISQNDQVEGHFIQDGLYDLIGPSGTKVPEHAWEVDVRP</sequence>
<gene>
    <name evidence="2" type="ORF">IWZ03DRAFT_286386</name>
</gene>
<accession>A0ABR1KZN9</accession>
<feature type="non-terminal residue" evidence="2">
    <location>
        <position position="1"/>
    </location>
</feature>
<keyword evidence="3" id="KW-1185">Reference proteome</keyword>
<evidence type="ECO:0000313" key="2">
    <source>
        <dbReference type="EMBL" id="KAK7524297.1"/>
    </source>
</evidence>
<dbReference type="Proteomes" id="UP001363622">
    <property type="component" value="Unassembled WGS sequence"/>
</dbReference>
<reference evidence="2 3" key="1">
    <citation type="submission" date="2024-04" db="EMBL/GenBank/DDBJ databases">
        <title>Phyllosticta paracitricarpa is synonymous to the EU quarantine fungus P. citricarpa based on phylogenomic analyses.</title>
        <authorList>
            <consortium name="Lawrence Berkeley National Laboratory"/>
            <person name="Van Ingen-Buijs V.A."/>
            <person name="Van Westerhoven A.C."/>
            <person name="Haridas S."/>
            <person name="Skiadas P."/>
            <person name="Martin F."/>
            <person name="Groenewald J.Z."/>
            <person name="Crous P.W."/>
            <person name="Seidl M.F."/>
        </authorList>
    </citation>
    <scope>NUCLEOTIDE SEQUENCE [LARGE SCALE GENOMIC DNA]</scope>
    <source>
        <strain evidence="2 3">CBS 123371</strain>
    </source>
</reference>
<feature type="non-terminal residue" evidence="2">
    <location>
        <position position="68"/>
    </location>
</feature>